<reference evidence="8" key="1">
    <citation type="submission" date="2014-05" db="EMBL/GenBank/DDBJ databases">
        <title>Genome sequence of Mycobacterium aromaticivorans strain JS19b1T (= DSM 45407T).</title>
        <authorList>
            <person name="Kwak Y."/>
            <person name="Park G.-S."/>
            <person name="Li Q.X."/>
            <person name="Lee S.-E."/>
            <person name="Shin J.-H."/>
        </authorList>
    </citation>
    <scope>NUCLEOTIDE SEQUENCE [LARGE SCALE GENOMIC DNA]</scope>
    <source>
        <strain evidence="8">JS19b1</strain>
    </source>
</reference>
<dbReference type="eggNOG" id="COG2259">
    <property type="taxonomic scope" value="Bacteria"/>
</dbReference>
<feature type="transmembrane region" description="Helical" evidence="7">
    <location>
        <begin position="108"/>
        <end position="128"/>
    </location>
</feature>
<evidence type="ECO:0000313" key="9">
    <source>
        <dbReference type="Proteomes" id="UP000022835"/>
    </source>
</evidence>
<accession>A0A064CME8</accession>
<protein>
    <submittedName>
        <fullName evidence="8">Phosphoribosylaminoimidazolecarboxamide formyltransferase</fullName>
    </submittedName>
</protein>
<keyword evidence="5 7" id="KW-1133">Transmembrane helix</keyword>
<dbReference type="GO" id="GO:0016740">
    <property type="term" value="F:transferase activity"/>
    <property type="evidence" value="ECO:0007669"/>
    <property type="project" value="UniProtKB-KW"/>
</dbReference>
<dbReference type="Proteomes" id="UP000022835">
    <property type="component" value="Unassembled WGS sequence"/>
</dbReference>
<dbReference type="AlphaFoldDB" id="A0A064CME8"/>
<evidence type="ECO:0000256" key="3">
    <source>
        <dbReference type="ARBA" id="ARBA00022475"/>
    </source>
</evidence>
<organism evidence="8 9">
    <name type="scientific">Mycolicibacterium aromaticivorans JS19b1 = JCM 16368</name>
    <dbReference type="NCBI Taxonomy" id="1440774"/>
    <lineage>
        <taxon>Bacteria</taxon>
        <taxon>Bacillati</taxon>
        <taxon>Actinomycetota</taxon>
        <taxon>Actinomycetes</taxon>
        <taxon>Mycobacteriales</taxon>
        <taxon>Mycobacteriaceae</taxon>
        <taxon>Mycolicibacterium</taxon>
    </lineage>
</organism>
<keyword evidence="3" id="KW-1003">Cell membrane</keyword>
<evidence type="ECO:0000256" key="1">
    <source>
        <dbReference type="ARBA" id="ARBA00004651"/>
    </source>
</evidence>
<evidence type="ECO:0000256" key="6">
    <source>
        <dbReference type="ARBA" id="ARBA00023136"/>
    </source>
</evidence>
<feature type="transmembrane region" description="Helical" evidence="7">
    <location>
        <begin position="12"/>
        <end position="34"/>
    </location>
</feature>
<dbReference type="RefSeq" id="WP_036344626.1">
    <property type="nucleotide sequence ID" value="NZ_JALN02000001.1"/>
</dbReference>
<dbReference type="Pfam" id="PF07681">
    <property type="entry name" value="DoxX"/>
    <property type="match status" value="1"/>
</dbReference>
<keyword evidence="6 7" id="KW-0472">Membrane</keyword>
<evidence type="ECO:0000256" key="2">
    <source>
        <dbReference type="ARBA" id="ARBA00006679"/>
    </source>
</evidence>
<gene>
    <name evidence="8" type="ORF">Y900_023170</name>
</gene>
<dbReference type="EMBL" id="JALN02000001">
    <property type="protein sequence ID" value="KDF01750.1"/>
    <property type="molecule type" value="Genomic_DNA"/>
</dbReference>
<comment type="caution">
    <text evidence="8">The sequence shown here is derived from an EMBL/GenBank/DDBJ whole genome shotgun (WGS) entry which is preliminary data.</text>
</comment>
<name>A0A064CME8_9MYCO</name>
<comment type="subcellular location">
    <subcellularLocation>
        <location evidence="1">Cell membrane</location>
        <topology evidence="1">Multi-pass membrane protein</topology>
    </subcellularLocation>
</comment>
<dbReference type="InterPro" id="IPR032808">
    <property type="entry name" value="DoxX"/>
</dbReference>
<comment type="similarity">
    <text evidence="2">Belongs to the DoxX family.</text>
</comment>
<dbReference type="PANTHER" id="PTHR33452:SF4">
    <property type="entry name" value="BLL4328 PROTEIN"/>
    <property type="match status" value="1"/>
</dbReference>
<dbReference type="GO" id="GO:0005886">
    <property type="term" value="C:plasma membrane"/>
    <property type="evidence" value="ECO:0007669"/>
    <property type="project" value="UniProtKB-SubCell"/>
</dbReference>
<keyword evidence="4 7" id="KW-0812">Transmembrane</keyword>
<evidence type="ECO:0000313" key="8">
    <source>
        <dbReference type="EMBL" id="KDF01750.1"/>
    </source>
</evidence>
<sequence>MAQTLDARLGGYHSPVLGIFRIVIGLLFAIHGAVKLFAWPISQGGAAPIGSWPYWWAGVIELVVGLLVALGLFTRIAALVGSGEMAFAYFTQHLPHGLLPIQNQGELAVLYCFALFLLAFSGPGAFAVQGGRLRR</sequence>
<evidence type="ECO:0000256" key="7">
    <source>
        <dbReference type="SAM" id="Phobius"/>
    </source>
</evidence>
<proteinExistence type="inferred from homology"/>
<dbReference type="OrthoDB" id="9808524at2"/>
<dbReference type="PANTHER" id="PTHR33452">
    <property type="entry name" value="OXIDOREDUCTASE CATD-RELATED"/>
    <property type="match status" value="1"/>
</dbReference>
<feature type="transmembrane region" description="Helical" evidence="7">
    <location>
        <begin position="54"/>
        <end position="73"/>
    </location>
</feature>
<keyword evidence="9" id="KW-1185">Reference proteome</keyword>
<evidence type="ECO:0000256" key="4">
    <source>
        <dbReference type="ARBA" id="ARBA00022692"/>
    </source>
</evidence>
<dbReference type="InterPro" id="IPR051907">
    <property type="entry name" value="DoxX-like_oxidoreductase"/>
</dbReference>
<evidence type="ECO:0000256" key="5">
    <source>
        <dbReference type="ARBA" id="ARBA00022989"/>
    </source>
</evidence>